<gene>
    <name evidence="2" type="ORF">B0T15DRAFT_561014</name>
</gene>
<dbReference type="RefSeq" id="XP_062719523.1">
    <property type="nucleotide sequence ID" value="XM_062870550.1"/>
</dbReference>
<dbReference type="GeneID" id="87889379"/>
<dbReference type="InterPro" id="IPR051468">
    <property type="entry name" value="Fungal_SecMetab_SDRs"/>
</dbReference>
<sequence>MSPTIVLITGANRGIGRGLLELYLARADHTVIATVRNPNHPTAKELAALPRAEDTSLVVVKLDLTVSSDPAAAAQELSAKHGIDHIDILVANAAIALKWPKVSEVTPQDIQQHVDVNVHGFVLLFQAFQSMLQKAKDPKWVTVGSSAAFLTPPHSHNRNFLPMRNAAYGPTKLVQHWLTKAIHTEEPWLIAFPIDPGWVQTDIGDRAAHAFGFDHAAITVDESVNGVLKVIDAATRETHSGRLWAYTGNEVPW</sequence>
<reference evidence="2" key="2">
    <citation type="submission" date="2023-06" db="EMBL/GenBank/DDBJ databases">
        <authorList>
            <consortium name="Lawrence Berkeley National Laboratory"/>
            <person name="Mondo S.J."/>
            <person name="Hensen N."/>
            <person name="Bonometti L."/>
            <person name="Westerberg I."/>
            <person name="Brannstrom I.O."/>
            <person name="Guillou S."/>
            <person name="Cros-Aarteil S."/>
            <person name="Calhoun S."/>
            <person name="Haridas S."/>
            <person name="Kuo A."/>
            <person name="Pangilinan J."/>
            <person name="Riley R."/>
            <person name="Labutti K."/>
            <person name="Andreopoulos B."/>
            <person name="Lipzen A."/>
            <person name="Chen C."/>
            <person name="Yanf M."/>
            <person name="Daum C."/>
            <person name="Ng V."/>
            <person name="Clum A."/>
            <person name="Steindorff A."/>
            <person name="Ohm R."/>
            <person name="Martin F."/>
            <person name="Silar P."/>
            <person name="Natvig D."/>
            <person name="Lalanne C."/>
            <person name="Gautier V."/>
            <person name="Ament-Velasquez S.L."/>
            <person name="Kruys A."/>
            <person name="Hutchinson M.I."/>
            <person name="Powell A.J."/>
            <person name="Barry K."/>
            <person name="Miller A.N."/>
            <person name="Grigoriev I.V."/>
            <person name="Debuchy R."/>
            <person name="Gladieux P."/>
            <person name="Thoren M.H."/>
            <person name="Johannesson H."/>
        </authorList>
    </citation>
    <scope>NUCLEOTIDE SEQUENCE</scope>
    <source>
        <strain evidence="2">CBS 333.67</strain>
    </source>
</reference>
<dbReference type="InterPro" id="IPR002347">
    <property type="entry name" value="SDR_fam"/>
</dbReference>
<dbReference type="GO" id="GO:0016491">
    <property type="term" value="F:oxidoreductase activity"/>
    <property type="evidence" value="ECO:0007669"/>
    <property type="project" value="TreeGrafter"/>
</dbReference>
<dbReference type="CDD" id="cd05325">
    <property type="entry name" value="carb_red_sniffer_like_SDR_c"/>
    <property type="match status" value="1"/>
</dbReference>
<dbReference type="Proteomes" id="UP001273166">
    <property type="component" value="Unassembled WGS sequence"/>
</dbReference>
<dbReference type="SUPFAM" id="SSF51735">
    <property type="entry name" value="NAD(P)-binding Rossmann-fold domains"/>
    <property type="match status" value="1"/>
</dbReference>
<organism evidence="2 3">
    <name type="scientific">Chaetomium strumarium</name>
    <dbReference type="NCBI Taxonomy" id="1170767"/>
    <lineage>
        <taxon>Eukaryota</taxon>
        <taxon>Fungi</taxon>
        <taxon>Dikarya</taxon>
        <taxon>Ascomycota</taxon>
        <taxon>Pezizomycotina</taxon>
        <taxon>Sordariomycetes</taxon>
        <taxon>Sordariomycetidae</taxon>
        <taxon>Sordariales</taxon>
        <taxon>Chaetomiaceae</taxon>
        <taxon>Chaetomium</taxon>
    </lineage>
</organism>
<keyword evidence="3" id="KW-1185">Reference proteome</keyword>
<evidence type="ECO:0000256" key="1">
    <source>
        <dbReference type="ARBA" id="ARBA00006484"/>
    </source>
</evidence>
<comment type="caution">
    <text evidence="2">The sequence shown here is derived from an EMBL/GenBank/DDBJ whole genome shotgun (WGS) entry which is preliminary data.</text>
</comment>
<accession>A0AAJ0GPF3</accession>
<dbReference type="EMBL" id="JAUDZG010000006">
    <property type="protein sequence ID" value="KAK3303743.1"/>
    <property type="molecule type" value="Genomic_DNA"/>
</dbReference>
<dbReference type="PANTHER" id="PTHR43544:SF26">
    <property type="entry name" value="SHORT CHAIN DEHYDROGENASE_REDUCTASE FAMILY OXIDOREDUCTASE (JCVI)"/>
    <property type="match status" value="1"/>
</dbReference>
<dbReference type="GO" id="GO:0005737">
    <property type="term" value="C:cytoplasm"/>
    <property type="evidence" value="ECO:0007669"/>
    <property type="project" value="TreeGrafter"/>
</dbReference>
<reference evidence="2" key="1">
    <citation type="journal article" date="2023" name="Mol. Phylogenet. Evol.">
        <title>Genome-scale phylogeny and comparative genomics of the fungal order Sordariales.</title>
        <authorList>
            <person name="Hensen N."/>
            <person name="Bonometti L."/>
            <person name="Westerberg I."/>
            <person name="Brannstrom I.O."/>
            <person name="Guillou S."/>
            <person name="Cros-Aarteil S."/>
            <person name="Calhoun S."/>
            <person name="Haridas S."/>
            <person name="Kuo A."/>
            <person name="Mondo S."/>
            <person name="Pangilinan J."/>
            <person name="Riley R."/>
            <person name="LaButti K."/>
            <person name="Andreopoulos B."/>
            <person name="Lipzen A."/>
            <person name="Chen C."/>
            <person name="Yan M."/>
            <person name="Daum C."/>
            <person name="Ng V."/>
            <person name="Clum A."/>
            <person name="Steindorff A."/>
            <person name="Ohm R.A."/>
            <person name="Martin F."/>
            <person name="Silar P."/>
            <person name="Natvig D.O."/>
            <person name="Lalanne C."/>
            <person name="Gautier V."/>
            <person name="Ament-Velasquez S.L."/>
            <person name="Kruys A."/>
            <person name="Hutchinson M.I."/>
            <person name="Powell A.J."/>
            <person name="Barry K."/>
            <person name="Miller A.N."/>
            <person name="Grigoriev I.V."/>
            <person name="Debuchy R."/>
            <person name="Gladieux P."/>
            <person name="Hiltunen Thoren M."/>
            <person name="Johannesson H."/>
        </authorList>
    </citation>
    <scope>NUCLEOTIDE SEQUENCE</scope>
    <source>
        <strain evidence="2">CBS 333.67</strain>
    </source>
</reference>
<dbReference type="AlphaFoldDB" id="A0AAJ0GPF3"/>
<dbReference type="Pfam" id="PF00106">
    <property type="entry name" value="adh_short"/>
    <property type="match status" value="1"/>
</dbReference>
<protein>
    <submittedName>
        <fullName evidence="2">Uncharacterized protein</fullName>
    </submittedName>
</protein>
<evidence type="ECO:0000313" key="2">
    <source>
        <dbReference type="EMBL" id="KAK3303743.1"/>
    </source>
</evidence>
<dbReference type="PRINTS" id="PR00081">
    <property type="entry name" value="GDHRDH"/>
</dbReference>
<dbReference type="Gene3D" id="3.40.50.720">
    <property type="entry name" value="NAD(P)-binding Rossmann-like Domain"/>
    <property type="match status" value="1"/>
</dbReference>
<dbReference type="PANTHER" id="PTHR43544">
    <property type="entry name" value="SHORT-CHAIN DEHYDROGENASE/REDUCTASE"/>
    <property type="match status" value="1"/>
</dbReference>
<proteinExistence type="inferred from homology"/>
<name>A0AAJ0GPF3_9PEZI</name>
<evidence type="ECO:0000313" key="3">
    <source>
        <dbReference type="Proteomes" id="UP001273166"/>
    </source>
</evidence>
<comment type="similarity">
    <text evidence="1">Belongs to the short-chain dehydrogenases/reductases (SDR) family.</text>
</comment>
<dbReference type="InterPro" id="IPR036291">
    <property type="entry name" value="NAD(P)-bd_dom_sf"/>
</dbReference>